<dbReference type="GO" id="GO:0004803">
    <property type="term" value="F:transposase activity"/>
    <property type="evidence" value="ECO:0007669"/>
    <property type="project" value="InterPro"/>
</dbReference>
<dbReference type="GO" id="GO:0006313">
    <property type="term" value="P:DNA transposition"/>
    <property type="evidence" value="ECO:0007669"/>
    <property type="project" value="InterPro"/>
</dbReference>
<dbReference type="EMBL" id="JASXSV010000004">
    <property type="protein sequence ID" value="MDP0588388.1"/>
    <property type="molecule type" value="Genomic_DNA"/>
</dbReference>
<proteinExistence type="predicted"/>
<evidence type="ECO:0000313" key="3">
    <source>
        <dbReference type="Proteomes" id="UP001178148"/>
    </source>
</evidence>
<accession>A0AA90SX77</accession>
<dbReference type="Proteomes" id="UP001178148">
    <property type="component" value="Unassembled WGS sequence"/>
</dbReference>
<sequence length="52" mass="5874">MRSTRKNNQYHFGFKTLIGTDINSNTVHSATVTPANEADVNELPKLLRKDTK</sequence>
<protein>
    <submittedName>
        <fullName evidence="2">Transposase</fullName>
    </submittedName>
</protein>
<name>A0AA90SX77_9GAMM</name>
<evidence type="ECO:0000259" key="1">
    <source>
        <dbReference type="Pfam" id="PF01609"/>
    </source>
</evidence>
<dbReference type="GO" id="GO:0003677">
    <property type="term" value="F:DNA binding"/>
    <property type="evidence" value="ECO:0007669"/>
    <property type="project" value="InterPro"/>
</dbReference>
<dbReference type="AlphaFoldDB" id="A0AA90SX77"/>
<reference evidence="2 3" key="1">
    <citation type="journal article" date="2023" name="bioRxiv">
        <title>An intranuclear bacterial parasite of deep-sea mussels expresses apoptosis inhibitors acquired from its host.</title>
        <authorList>
            <person name="Gonzalez Porras M.A."/>
            <person name="Assie A."/>
            <person name="Tietjen M."/>
            <person name="Violette M."/>
            <person name="Kleiner M."/>
            <person name="Gruber-Vodicka H."/>
            <person name="Dubilier N."/>
            <person name="Leisch N."/>
        </authorList>
    </citation>
    <scope>NUCLEOTIDE SEQUENCE [LARGE SCALE GENOMIC DNA]</scope>
    <source>
        <strain evidence="2">IAP13</strain>
    </source>
</reference>
<comment type="caution">
    <text evidence="2">The sequence shown here is derived from an EMBL/GenBank/DDBJ whole genome shotgun (WGS) entry which is preliminary data.</text>
</comment>
<gene>
    <name evidence="2" type="ORF">QS748_04025</name>
</gene>
<dbReference type="InterPro" id="IPR002559">
    <property type="entry name" value="Transposase_11"/>
</dbReference>
<organism evidence="2 3">
    <name type="scientific">Candidatus Endonucleibacter bathymodioli</name>
    <dbReference type="NCBI Taxonomy" id="539814"/>
    <lineage>
        <taxon>Bacteria</taxon>
        <taxon>Pseudomonadati</taxon>
        <taxon>Pseudomonadota</taxon>
        <taxon>Gammaproteobacteria</taxon>
        <taxon>Oceanospirillales</taxon>
        <taxon>Endozoicomonadaceae</taxon>
        <taxon>Candidatus Endonucleibacter</taxon>
    </lineage>
</organism>
<evidence type="ECO:0000313" key="2">
    <source>
        <dbReference type="EMBL" id="MDP0588388.1"/>
    </source>
</evidence>
<feature type="domain" description="Transposase IS4-like" evidence="1">
    <location>
        <begin position="4"/>
        <end position="48"/>
    </location>
</feature>
<keyword evidence="3" id="KW-1185">Reference proteome</keyword>
<dbReference type="Pfam" id="PF01609">
    <property type="entry name" value="DDE_Tnp_1"/>
    <property type="match status" value="1"/>
</dbReference>